<dbReference type="InterPro" id="IPR050855">
    <property type="entry name" value="NDM-1-like"/>
</dbReference>
<accession>A0A8B6X8V7</accession>
<feature type="signal peptide" evidence="1">
    <location>
        <begin position="1"/>
        <end position="37"/>
    </location>
</feature>
<dbReference type="PROSITE" id="PS51257">
    <property type="entry name" value="PROKAR_LIPOPROTEIN"/>
    <property type="match status" value="1"/>
</dbReference>
<dbReference type="SMART" id="SM00849">
    <property type="entry name" value="Lactamase_B"/>
    <property type="match status" value="1"/>
</dbReference>
<protein>
    <submittedName>
        <fullName evidence="4">MBL fold metallo-hydrolase</fullName>
    </submittedName>
</protein>
<dbReference type="Pfam" id="PF00753">
    <property type="entry name" value="Lactamase_B"/>
    <property type="match status" value="1"/>
</dbReference>
<evidence type="ECO:0000259" key="2">
    <source>
        <dbReference type="SMART" id="SM00849"/>
    </source>
</evidence>
<dbReference type="PANTHER" id="PTHR42951:SF20">
    <property type="entry name" value="BETA LACTAMASE"/>
    <property type="match status" value="1"/>
</dbReference>
<dbReference type="SUPFAM" id="SSF56281">
    <property type="entry name" value="Metallo-hydrolase/oxidoreductase"/>
    <property type="match status" value="1"/>
</dbReference>
<feature type="chain" id="PRO_5034106588" evidence="1">
    <location>
        <begin position="38"/>
        <end position="503"/>
    </location>
</feature>
<dbReference type="RefSeq" id="WP_051378790.1">
    <property type="nucleotide sequence ID" value="NZ_AXWS01000014.1"/>
</dbReference>
<dbReference type="Gene3D" id="3.60.15.10">
    <property type="entry name" value="Ribonuclease Z/Hydroxyacylglutathione hydrolase-like"/>
    <property type="match status" value="1"/>
</dbReference>
<feature type="domain" description="Metallo-beta-lactamase" evidence="2">
    <location>
        <begin position="297"/>
        <end position="481"/>
    </location>
</feature>
<evidence type="ECO:0000313" key="3">
    <source>
        <dbReference type="Proteomes" id="UP000675920"/>
    </source>
</evidence>
<dbReference type="OrthoDB" id="2971563at2"/>
<dbReference type="InterPro" id="IPR001279">
    <property type="entry name" value="Metallo-B-lactamas"/>
</dbReference>
<evidence type="ECO:0000256" key="1">
    <source>
        <dbReference type="SAM" id="SignalP"/>
    </source>
</evidence>
<keyword evidence="3" id="KW-1185">Reference proteome</keyword>
<dbReference type="PANTHER" id="PTHR42951">
    <property type="entry name" value="METALLO-BETA-LACTAMASE DOMAIN-CONTAINING"/>
    <property type="match status" value="1"/>
</dbReference>
<keyword evidence="1" id="KW-0732">Signal</keyword>
<name>A0A8B6X8V7_9BURK</name>
<sequence length="503" mass="53669">MPLRPARSVAPRSPARRALFPLAVAAAAVLSACSAFAPVSVETASQALTADNLASIEFSGTGRWYQFGQAPAPDEAWPPFDVSRYVADIDYAKSAARVQIVRSQTPEPPRERPAPVEQRVDQYVAGGTAWNRAPASGGTPGAATAQPAAVADRQAEIWSTPQGFLKAAKANGATFTRTLGGTEVTFTVNGKQRYVGKLDGAGRVETIRTWTDTPVLGDTLLETRFSDYRDFNGTSFPAHIERSQGGFPVLDLKVTEVKRNPALALDVPAEVASAKPAPVTVTAQKLGDGVWYLTGGTHHSVLVEEKDHLVLIEAPLNEERSLALIAKAKELVPSKPIREVVNTHVHFDHSGGLRTFVAEGASIVTVKGNERYYERAWAAPRTLNPDRLAQAGVAPKFVTFSGKLVIGDEHPVELHEIAASGHNDAFLLAWLPQSKVVVEADAYTPVAAGAPVPQPVNPYNVNLLGNIERLKLDVAQIAALHGPRLTTLADLRAATATPVASAR</sequence>
<dbReference type="Proteomes" id="UP000675920">
    <property type="component" value="Unplaced"/>
</dbReference>
<reference evidence="4" key="2">
    <citation type="journal article" date="1997" name="Nucleic Acids Res.">
        <title>Extracting protein alignment models from the sequence database.</title>
        <authorList>
            <person name="Neuwald A.F."/>
            <person name="Liu J.S."/>
            <person name="Lipman D.J."/>
            <person name="Lawrence C.E."/>
        </authorList>
    </citation>
    <scope>NUCLEOTIDE SEQUENCE</scope>
</reference>
<organism evidence="3 4">
    <name type="scientific">Derxia gummosa DSM 723</name>
    <dbReference type="NCBI Taxonomy" id="1121388"/>
    <lineage>
        <taxon>Bacteria</taxon>
        <taxon>Pseudomonadati</taxon>
        <taxon>Pseudomonadota</taxon>
        <taxon>Betaproteobacteria</taxon>
        <taxon>Burkholderiales</taxon>
        <taxon>Alcaligenaceae</taxon>
        <taxon>Derxia</taxon>
    </lineage>
</organism>
<reference evidence="4" key="1">
    <citation type="journal article" date="1995" name="EMBO J.">
        <title>The 3-D structure of a zinc metallo-beta-lactamase from Bacillus cereus reveals a new type of protein fold.</title>
        <authorList>
            <person name="Carfi A."/>
            <person name="Pares S."/>
            <person name="Duee E."/>
            <person name="Galleni M."/>
            <person name="Duez C."/>
            <person name="Frere J.M."/>
            <person name="Dideberg O."/>
        </authorList>
    </citation>
    <scope>NUCLEOTIDE SEQUENCE</scope>
</reference>
<reference evidence="4" key="3">
    <citation type="submission" date="2025-08" db="UniProtKB">
        <authorList>
            <consortium name="RefSeq"/>
        </authorList>
    </citation>
    <scope>IDENTIFICATION</scope>
</reference>
<proteinExistence type="predicted"/>
<dbReference type="AlphaFoldDB" id="A0A8B6X8V7"/>
<dbReference type="InterPro" id="IPR036866">
    <property type="entry name" value="RibonucZ/Hydroxyglut_hydro"/>
</dbReference>
<evidence type="ECO:0000313" key="4">
    <source>
        <dbReference type="RefSeq" id="WP_051378790.1"/>
    </source>
</evidence>